<evidence type="ECO:0000256" key="1">
    <source>
        <dbReference type="ARBA" id="ARBA00004651"/>
    </source>
</evidence>
<feature type="transmembrane region" description="Helical" evidence="7">
    <location>
        <begin position="239"/>
        <end position="257"/>
    </location>
</feature>
<evidence type="ECO:0000256" key="6">
    <source>
        <dbReference type="ARBA" id="ARBA00023136"/>
    </source>
</evidence>
<dbReference type="GO" id="GO:0004190">
    <property type="term" value="F:aspartic-type endopeptidase activity"/>
    <property type="evidence" value="ECO:0007669"/>
    <property type="project" value="InterPro"/>
</dbReference>
<comment type="caution">
    <text evidence="10">The sequence shown here is derived from an EMBL/GenBank/DDBJ whole genome shotgun (WGS) entry which is preliminary data.</text>
</comment>
<dbReference type="PANTHER" id="PTHR30487:SF0">
    <property type="entry name" value="PREPILIN LEADER PEPTIDASE_N-METHYLTRANSFERASE-RELATED"/>
    <property type="match status" value="1"/>
</dbReference>
<proteinExistence type="inferred from homology"/>
<evidence type="ECO:0000313" key="11">
    <source>
        <dbReference type="Proteomes" id="UP000231143"/>
    </source>
</evidence>
<dbReference type="Proteomes" id="UP000231143">
    <property type="component" value="Unassembled WGS sequence"/>
</dbReference>
<evidence type="ECO:0000256" key="3">
    <source>
        <dbReference type="ARBA" id="ARBA00022475"/>
    </source>
</evidence>
<organism evidence="10 11">
    <name type="scientific">Candidatus Campbellbacteria bacterium CG22_combo_CG10-13_8_21_14_all_36_13</name>
    <dbReference type="NCBI Taxonomy" id="1974529"/>
    <lineage>
        <taxon>Bacteria</taxon>
        <taxon>Candidatus Campbelliibacteriota</taxon>
    </lineage>
</organism>
<feature type="domain" description="Prepilin peptidase A24 N-terminal" evidence="9">
    <location>
        <begin position="14"/>
        <end position="93"/>
    </location>
</feature>
<evidence type="ECO:0000256" key="5">
    <source>
        <dbReference type="ARBA" id="ARBA00022989"/>
    </source>
</evidence>
<keyword evidence="6 7" id="KW-0472">Membrane</keyword>
<dbReference type="GO" id="GO:0006465">
    <property type="term" value="P:signal peptide processing"/>
    <property type="evidence" value="ECO:0007669"/>
    <property type="project" value="TreeGrafter"/>
</dbReference>
<accession>A0A2H0DZK0</accession>
<evidence type="ECO:0000313" key="10">
    <source>
        <dbReference type="EMBL" id="PIP86990.1"/>
    </source>
</evidence>
<keyword evidence="5 7" id="KW-1133">Transmembrane helix</keyword>
<name>A0A2H0DZK0_9BACT</name>
<evidence type="ECO:0000256" key="2">
    <source>
        <dbReference type="ARBA" id="ARBA00005801"/>
    </source>
</evidence>
<dbReference type="PANTHER" id="PTHR30487">
    <property type="entry name" value="TYPE 4 PREPILIN-LIKE PROTEINS LEADER PEPTIDE-PROCESSING ENZYME"/>
    <property type="match status" value="1"/>
</dbReference>
<keyword evidence="4 7" id="KW-0812">Transmembrane</keyword>
<protein>
    <recommendedName>
        <fullName evidence="12">Prepilin peptidase</fullName>
    </recommendedName>
</protein>
<dbReference type="Pfam" id="PF01478">
    <property type="entry name" value="Peptidase_A24"/>
    <property type="match status" value="1"/>
</dbReference>
<dbReference type="EMBL" id="PCTT01000035">
    <property type="protein sequence ID" value="PIP86990.1"/>
    <property type="molecule type" value="Genomic_DNA"/>
</dbReference>
<feature type="domain" description="Prepilin type IV endopeptidase peptidase" evidence="8">
    <location>
        <begin position="106"/>
        <end position="216"/>
    </location>
</feature>
<comment type="subcellular location">
    <subcellularLocation>
        <location evidence="1">Cell membrane</location>
        <topology evidence="1">Multi-pass membrane protein</topology>
    </subcellularLocation>
</comment>
<evidence type="ECO:0000256" key="7">
    <source>
        <dbReference type="SAM" id="Phobius"/>
    </source>
</evidence>
<dbReference type="AlphaFoldDB" id="A0A2H0DZK0"/>
<sequence length="258" mass="29389">MYIMEYLFILFSFLFGTIVGSFLNALSFRFNTGKSMMTRSSCMVCNTEIKWYDLIPGISFILLEGKCRSCESRISIQYPIVEILTGVLFAGIYSIYGITIESIILFILFALMVFIFVYDYHHKIILNQFVYPLIFLSFLKIFVIGNTSSINYFDIYSVYTAIGLFLFFGAFWFFSKGTWMGLGDAKLAFAIGLILGPINGVSAIVLGFWLGALVGLGIMFYEKVIRRNNSLGMKTEIPFAPFLLIGTWLVFFFNISLF</sequence>
<feature type="transmembrane region" description="Helical" evidence="7">
    <location>
        <begin position="156"/>
        <end position="175"/>
    </location>
</feature>
<reference evidence="10 11" key="1">
    <citation type="submission" date="2017-09" db="EMBL/GenBank/DDBJ databases">
        <title>Depth-based differentiation of microbial function through sediment-hosted aquifers and enrichment of novel symbionts in the deep terrestrial subsurface.</title>
        <authorList>
            <person name="Probst A.J."/>
            <person name="Ladd B."/>
            <person name="Jarett J.K."/>
            <person name="Geller-Mcgrath D.E."/>
            <person name="Sieber C.M."/>
            <person name="Emerson J.B."/>
            <person name="Anantharaman K."/>
            <person name="Thomas B.C."/>
            <person name="Malmstrom R."/>
            <person name="Stieglmeier M."/>
            <person name="Klingl A."/>
            <person name="Woyke T."/>
            <person name="Ryan C.M."/>
            <person name="Banfield J.F."/>
        </authorList>
    </citation>
    <scope>NUCLEOTIDE SEQUENCE [LARGE SCALE GENOMIC DNA]</scope>
    <source>
        <strain evidence="10">CG22_combo_CG10-13_8_21_14_all_36_13</strain>
    </source>
</reference>
<dbReference type="Gene3D" id="1.20.120.1220">
    <property type="match status" value="1"/>
</dbReference>
<dbReference type="InterPro" id="IPR000045">
    <property type="entry name" value="Prepilin_IV_endopep_pep"/>
</dbReference>
<evidence type="ECO:0000259" key="8">
    <source>
        <dbReference type="Pfam" id="PF01478"/>
    </source>
</evidence>
<feature type="transmembrane region" description="Helical" evidence="7">
    <location>
        <begin position="102"/>
        <end position="118"/>
    </location>
</feature>
<dbReference type="InterPro" id="IPR050882">
    <property type="entry name" value="Prepilin_peptidase/N-MTase"/>
</dbReference>
<dbReference type="GO" id="GO:0005886">
    <property type="term" value="C:plasma membrane"/>
    <property type="evidence" value="ECO:0007669"/>
    <property type="project" value="UniProtKB-SubCell"/>
</dbReference>
<feature type="transmembrane region" description="Helical" evidence="7">
    <location>
        <begin position="6"/>
        <end position="30"/>
    </location>
</feature>
<gene>
    <name evidence="10" type="ORF">COW81_02660</name>
</gene>
<evidence type="ECO:0000259" key="9">
    <source>
        <dbReference type="Pfam" id="PF06750"/>
    </source>
</evidence>
<keyword evidence="3" id="KW-1003">Cell membrane</keyword>
<comment type="similarity">
    <text evidence="2">Belongs to the peptidase A24 family.</text>
</comment>
<dbReference type="InterPro" id="IPR010627">
    <property type="entry name" value="Prepilin_pept_A24_N"/>
</dbReference>
<dbReference type="Pfam" id="PF06750">
    <property type="entry name" value="A24_N_bact"/>
    <property type="match status" value="1"/>
</dbReference>
<evidence type="ECO:0000256" key="4">
    <source>
        <dbReference type="ARBA" id="ARBA00022692"/>
    </source>
</evidence>
<feature type="transmembrane region" description="Helical" evidence="7">
    <location>
        <begin position="130"/>
        <end position="150"/>
    </location>
</feature>
<feature type="transmembrane region" description="Helical" evidence="7">
    <location>
        <begin position="187"/>
        <end position="219"/>
    </location>
</feature>
<evidence type="ECO:0008006" key="12">
    <source>
        <dbReference type="Google" id="ProtNLM"/>
    </source>
</evidence>